<gene>
    <name evidence="1" type="ORF">FACI_IFERC00001G1215</name>
</gene>
<sequence>MFLTNHKQYIRIAGLREMPSFQAISRRVRIIDLHSSNKDYYTAIGLKAITYNLTVIPNSELGEKLMEIMKIVIC</sequence>
<evidence type="ECO:0000313" key="1">
    <source>
        <dbReference type="EMBL" id="AGO61195.1"/>
    </source>
</evidence>
<evidence type="ECO:0000313" key="2">
    <source>
        <dbReference type="Proteomes" id="UP000014660"/>
    </source>
</evidence>
<protein>
    <submittedName>
        <fullName evidence="1">Uncharacterized protein</fullName>
    </submittedName>
</protein>
<name>S0ASZ2_FERAC</name>
<dbReference type="EMBL" id="CP004145">
    <property type="protein sequence ID" value="AGO61195.1"/>
    <property type="molecule type" value="Genomic_DNA"/>
</dbReference>
<dbReference type="AlphaFoldDB" id="S0ASZ2"/>
<reference evidence="1 2" key="1">
    <citation type="journal article" date="2007" name="Proc. Natl. Acad. Sci. U.S.A.">
        <title>Genome dynamics in a natural archaeal population.</title>
        <authorList>
            <person name="Allen E.E."/>
            <person name="Tyson G.W."/>
            <person name="Whitaker R.J."/>
            <person name="Detter J.C."/>
            <person name="Richardson P.M."/>
            <person name="Banfield J.F."/>
        </authorList>
    </citation>
    <scope>NUCLEOTIDE SEQUENCE [LARGE SCALE GENOMIC DNA]</scope>
    <source>
        <strain evidence="2">fer1</strain>
    </source>
</reference>
<keyword evidence="2" id="KW-1185">Reference proteome</keyword>
<dbReference type="KEGG" id="fac:FACI_IFERC01G1215"/>
<dbReference type="GeneID" id="16025392"/>
<dbReference type="RefSeq" id="WP_009887247.1">
    <property type="nucleotide sequence ID" value="NC_021592.1"/>
</dbReference>
<organism evidence="1 2">
    <name type="scientific">Ferroplasma acidarmanus Fer1</name>
    <dbReference type="NCBI Taxonomy" id="333146"/>
    <lineage>
        <taxon>Archaea</taxon>
        <taxon>Methanobacteriati</taxon>
        <taxon>Thermoplasmatota</taxon>
        <taxon>Thermoplasmata</taxon>
        <taxon>Thermoplasmatales</taxon>
        <taxon>Ferroplasmaceae</taxon>
        <taxon>Ferroplasma</taxon>
    </lineage>
</organism>
<dbReference type="Proteomes" id="UP000014660">
    <property type="component" value="Chromosome"/>
</dbReference>
<proteinExistence type="predicted"/>
<dbReference type="HOGENOM" id="CLU_2678705_0_0_2"/>
<accession>S0ASZ2</accession>